<dbReference type="Pfam" id="PF08378">
    <property type="entry name" value="NERD"/>
    <property type="match status" value="1"/>
</dbReference>
<dbReference type="KEGG" id="mcak:MCCS_05930"/>
<proteinExistence type="predicted"/>
<dbReference type="GeneID" id="35294732"/>
<name>A0A1W7A9S7_9STAP</name>
<keyword evidence="3" id="KW-1185">Reference proteome</keyword>
<dbReference type="RefSeq" id="WP_086041923.1">
    <property type="nucleotide sequence ID" value="NZ_CBCRZA010000001.1"/>
</dbReference>
<organism evidence="2 3">
    <name type="scientific">Macrococcoides canis</name>
    <dbReference type="NCBI Taxonomy" id="1855823"/>
    <lineage>
        <taxon>Bacteria</taxon>
        <taxon>Bacillati</taxon>
        <taxon>Bacillota</taxon>
        <taxon>Bacilli</taxon>
        <taxon>Bacillales</taxon>
        <taxon>Staphylococcaceae</taxon>
        <taxon>Macrococcoides</taxon>
    </lineage>
</organism>
<dbReference type="InterPro" id="IPR011528">
    <property type="entry name" value="NERD"/>
</dbReference>
<reference evidence="2 3" key="1">
    <citation type="journal article" date="2017" name="Int. J. Syst. Evol. Microbiol.">
        <title>Macrococcus canis sp. nov., a skin bacterium associated with infections in dogs.</title>
        <authorList>
            <person name="Gobeli Brawand S."/>
            <person name="Cotting K."/>
            <person name="Gomez-Sanz E."/>
            <person name="Collaud A."/>
            <person name="Thomann A."/>
            <person name="Brodard I."/>
            <person name="Rodriguez-Campos S."/>
            <person name="Strauss C."/>
            <person name="Perreten V."/>
        </authorList>
    </citation>
    <scope>NUCLEOTIDE SEQUENCE [LARGE SCALE GENOMIC DNA]</scope>
    <source>
        <strain evidence="2 3">KM45013</strain>
    </source>
</reference>
<dbReference type="EMBL" id="CP021059">
    <property type="protein sequence ID" value="ARQ06244.1"/>
    <property type="molecule type" value="Genomic_DNA"/>
</dbReference>
<feature type="domain" description="NERD" evidence="1">
    <location>
        <begin position="37"/>
        <end position="149"/>
    </location>
</feature>
<evidence type="ECO:0000259" key="1">
    <source>
        <dbReference type="PROSITE" id="PS50965"/>
    </source>
</evidence>
<dbReference type="STRING" id="1855823.MCCS_05930"/>
<protein>
    <submittedName>
        <fullName evidence="2">Nuclease-related domain protein</fullName>
    </submittedName>
</protein>
<accession>A0A1W7A9S7</accession>
<dbReference type="AlphaFoldDB" id="A0A1W7A9S7"/>
<gene>
    <name evidence="2" type="ORF">MCCS_05930</name>
</gene>
<dbReference type="PROSITE" id="PS50965">
    <property type="entry name" value="NERD"/>
    <property type="match status" value="1"/>
</dbReference>
<evidence type="ECO:0000313" key="2">
    <source>
        <dbReference type="EMBL" id="ARQ06244.1"/>
    </source>
</evidence>
<evidence type="ECO:0000313" key="3">
    <source>
        <dbReference type="Proteomes" id="UP000194154"/>
    </source>
</evidence>
<sequence>MIKKVHIPSTVQAYLYELEDRIHMELNDYYKFIKYKKGFEGELKFFEMIEHLEGEYIIIWDINIVKPVRVQYDFVILTANNILHFDIKNYSGNYRYQNNRIISDQGKTDKDIFIQLDNADSYLKQLIAKYEMPQKLISKIIFINEDFNLTGFSGKDCVMFSHELEPVFNYLKTCKGITQQMINFADAFIQMHDNEGADNRIHYYKLEDLKLGLRCPKCRKIEMSRVPRKTYFNCSCGYKLKNEDAVRQAYETLDLLGKDKVKRKNIVDFTGLSNRTVTRLMNQHFQKHSHYRGTYYKRTEDLTI</sequence>
<dbReference type="OrthoDB" id="2417001at2"/>
<dbReference type="Proteomes" id="UP000194154">
    <property type="component" value="Chromosome"/>
</dbReference>